<dbReference type="PRINTS" id="PR00237">
    <property type="entry name" value="GPCRRHODOPSN"/>
</dbReference>
<evidence type="ECO:0000313" key="7">
    <source>
        <dbReference type="EMBL" id="KAL3315802.1"/>
    </source>
</evidence>
<dbReference type="InterPro" id="IPR000276">
    <property type="entry name" value="GPCR_Rhodpsn"/>
</dbReference>
<keyword evidence="8" id="KW-1185">Reference proteome</keyword>
<reference evidence="7 8" key="1">
    <citation type="submission" date="2024-11" db="EMBL/GenBank/DDBJ databases">
        <title>Adaptive evolution of stress response genes in parasites aligns with host niche diversity.</title>
        <authorList>
            <person name="Hahn C."/>
            <person name="Resl P."/>
        </authorList>
    </citation>
    <scope>NUCLEOTIDE SEQUENCE [LARGE SCALE GENOMIC DNA]</scope>
    <source>
        <strain evidence="7">EGGRZ-B1_66</strain>
        <tissue evidence="7">Body</tissue>
    </source>
</reference>
<evidence type="ECO:0000256" key="4">
    <source>
        <dbReference type="ARBA" id="ARBA00023136"/>
    </source>
</evidence>
<dbReference type="AlphaFoldDB" id="A0ABD2Q999"/>
<protein>
    <recommendedName>
        <fullName evidence="6">G-protein coupled receptors family 1 profile domain-containing protein</fullName>
    </recommendedName>
</protein>
<dbReference type="InterPro" id="IPR017452">
    <property type="entry name" value="GPCR_Rhodpsn_7TM"/>
</dbReference>
<feature type="transmembrane region" description="Helical" evidence="5">
    <location>
        <begin position="49"/>
        <end position="66"/>
    </location>
</feature>
<dbReference type="PANTHER" id="PTHR46641">
    <property type="entry name" value="FMRFAMIDE RECEPTOR-RELATED"/>
    <property type="match status" value="1"/>
</dbReference>
<dbReference type="Proteomes" id="UP001626550">
    <property type="component" value="Unassembled WGS sequence"/>
</dbReference>
<dbReference type="GO" id="GO:0016020">
    <property type="term" value="C:membrane"/>
    <property type="evidence" value="ECO:0007669"/>
    <property type="project" value="UniProtKB-SubCell"/>
</dbReference>
<keyword evidence="4 5" id="KW-0472">Membrane</keyword>
<evidence type="ECO:0000256" key="3">
    <source>
        <dbReference type="ARBA" id="ARBA00022989"/>
    </source>
</evidence>
<evidence type="ECO:0000256" key="1">
    <source>
        <dbReference type="ARBA" id="ARBA00004370"/>
    </source>
</evidence>
<dbReference type="PROSITE" id="PS50262">
    <property type="entry name" value="G_PROTEIN_RECEP_F1_2"/>
    <property type="match status" value="1"/>
</dbReference>
<feature type="transmembrane region" description="Helical" evidence="5">
    <location>
        <begin position="224"/>
        <end position="242"/>
    </location>
</feature>
<dbReference type="EMBL" id="JBJKFK010000662">
    <property type="protein sequence ID" value="KAL3315802.1"/>
    <property type="molecule type" value="Genomic_DNA"/>
</dbReference>
<dbReference type="Gene3D" id="1.20.1070.10">
    <property type="entry name" value="Rhodopsin 7-helix transmembrane proteins"/>
    <property type="match status" value="1"/>
</dbReference>
<evidence type="ECO:0000313" key="8">
    <source>
        <dbReference type="Proteomes" id="UP001626550"/>
    </source>
</evidence>
<evidence type="ECO:0000256" key="2">
    <source>
        <dbReference type="ARBA" id="ARBA00022692"/>
    </source>
</evidence>
<keyword evidence="2 5" id="KW-0812">Transmembrane</keyword>
<name>A0ABD2Q999_9PLAT</name>
<feature type="transmembrane region" description="Helical" evidence="5">
    <location>
        <begin position="103"/>
        <end position="125"/>
    </location>
</feature>
<feature type="transmembrane region" description="Helical" evidence="5">
    <location>
        <begin position="180"/>
        <end position="204"/>
    </location>
</feature>
<dbReference type="SUPFAM" id="SSF81321">
    <property type="entry name" value="Family A G protein-coupled receptor-like"/>
    <property type="match status" value="1"/>
</dbReference>
<comment type="caution">
    <text evidence="7">The sequence shown here is derived from an EMBL/GenBank/DDBJ whole genome shotgun (WGS) entry which is preliminary data.</text>
</comment>
<keyword evidence="3 5" id="KW-1133">Transmembrane helix</keyword>
<comment type="subcellular location">
    <subcellularLocation>
        <location evidence="1">Membrane</location>
    </subcellularLocation>
</comment>
<evidence type="ECO:0000256" key="5">
    <source>
        <dbReference type="SAM" id="Phobius"/>
    </source>
</evidence>
<evidence type="ECO:0000259" key="6">
    <source>
        <dbReference type="PROSITE" id="PS50262"/>
    </source>
</evidence>
<organism evidence="7 8">
    <name type="scientific">Cichlidogyrus casuarinus</name>
    <dbReference type="NCBI Taxonomy" id="1844966"/>
    <lineage>
        <taxon>Eukaryota</taxon>
        <taxon>Metazoa</taxon>
        <taxon>Spiralia</taxon>
        <taxon>Lophotrochozoa</taxon>
        <taxon>Platyhelminthes</taxon>
        <taxon>Monogenea</taxon>
        <taxon>Monopisthocotylea</taxon>
        <taxon>Dactylogyridea</taxon>
        <taxon>Ancyrocephalidae</taxon>
        <taxon>Cichlidogyrus</taxon>
    </lineage>
</organism>
<feature type="domain" description="G-protein coupled receptors family 1 profile" evidence="6">
    <location>
        <begin position="1"/>
        <end position="237"/>
    </location>
</feature>
<sequence length="328" mass="38078">MKVIVALLYPIALMCQTSGIWVTVCLTAERYIAICYPFKASILSSISKARVTVISCVIASFIYNAPRYSDFQQFLQQPLAGDNSTAENPNSWQSLFKKIYFTYFYATFMWILPLISICGMNIMLIRTLRQARKNMSRLNAQICQNNSRLCVNSANLSHSDRVNIQRSSCIVRADKNMTRMVIFVVAAFLICQSPAMVFNAAYGLYREQLLKISFFRYLTDVRNFLITFNSCVNFAIYCLMGAKFRRTFLHVILPWVERRKYNSSRQGTLKYYIQTPRSRAEDNSQMQRLKDCSNEKHSSRQFCIMPLRRNIPVNNNMIHITRVYPDTV</sequence>
<dbReference type="Pfam" id="PF00001">
    <property type="entry name" value="7tm_1"/>
    <property type="match status" value="1"/>
</dbReference>
<proteinExistence type="predicted"/>
<dbReference type="CDD" id="cd14978">
    <property type="entry name" value="7tmA_FMRFamide_R-like"/>
    <property type="match status" value="1"/>
</dbReference>
<dbReference type="InterPro" id="IPR052954">
    <property type="entry name" value="GPCR-Ligand_Int"/>
</dbReference>
<feature type="transmembrane region" description="Helical" evidence="5">
    <location>
        <begin position="6"/>
        <end position="28"/>
    </location>
</feature>
<dbReference type="PANTHER" id="PTHR46641:SF2">
    <property type="entry name" value="FMRFAMIDE RECEPTOR"/>
    <property type="match status" value="1"/>
</dbReference>
<gene>
    <name evidence="7" type="ORF">Ciccas_005561</name>
</gene>
<accession>A0ABD2Q999</accession>